<keyword evidence="3" id="KW-1185">Reference proteome</keyword>
<proteinExistence type="predicted"/>
<evidence type="ECO:0000313" key="3">
    <source>
        <dbReference type="Proteomes" id="UP000078561"/>
    </source>
</evidence>
<protein>
    <submittedName>
        <fullName evidence="2">Uncharacterized protein</fullName>
    </submittedName>
</protein>
<organism evidence="2">
    <name type="scientific">Absidia glauca</name>
    <name type="common">Pin mould</name>
    <dbReference type="NCBI Taxonomy" id="4829"/>
    <lineage>
        <taxon>Eukaryota</taxon>
        <taxon>Fungi</taxon>
        <taxon>Fungi incertae sedis</taxon>
        <taxon>Mucoromycota</taxon>
        <taxon>Mucoromycotina</taxon>
        <taxon>Mucoromycetes</taxon>
        <taxon>Mucorales</taxon>
        <taxon>Cunninghamellaceae</taxon>
        <taxon>Absidia</taxon>
    </lineage>
</organism>
<feature type="compositionally biased region" description="Polar residues" evidence="1">
    <location>
        <begin position="1"/>
        <end position="20"/>
    </location>
</feature>
<evidence type="ECO:0000313" key="2">
    <source>
        <dbReference type="EMBL" id="SAM02185.1"/>
    </source>
</evidence>
<accession>A0A168PDA9</accession>
<feature type="region of interest" description="Disordered" evidence="1">
    <location>
        <begin position="1"/>
        <end position="60"/>
    </location>
</feature>
<dbReference type="AlphaFoldDB" id="A0A168PDA9"/>
<name>A0A168PDA9_ABSGL</name>
<feature type="compositionally biased region" description="Basic and acidic residues" evidence="1">
    <location>
        <begin position="41"/>
        <end position="54"/>
    </location>
</feature>
<evidence type="ECO:0000256" key="1">
    <source>
        <dbReference type="SAM" id="MobiDB-lite"/>
    </source>
</evidence>
<gene>
    <name evidence="2" type="primary">ABSGL_07948.1 scaffold 9181</name>
</gene>
<dbReference type="OrthoDB" id="2288866at2759"/>
<dbReference type="Proteomes" id="UP000078561">
    <property type="component" value="Unassembled WGS sequence"/>
</dbReference>
<sequence length="80" mass="9003">MYPHLTGQNPRLTNHPSTYDPSKRHPAFGPSQSMAPIPTHFDPRRPRQPSDNRPFDPSITSPIFYGYAPVQPLPPMGPKL</sequence>
<dbReference type="EMBL" id="LT553674">
    <property type="protein sequence ID" value="SAM02185.1"/>
    <property type="molecule type" value="Genomic_DNA"/>
</dbReference>
<reference evidence="2" key="1">
    <citation type="submission" date="2016-04" db="EMBL/GenBank/DDBJ databases">
        <authorList>
            <person name="Evans L.H."/>
            <person name="Alamgir A."/>
            <person name="Owens N."/>
            <person name="Weber N.D."/>
            <person name="Virtaneva K."/>
            <person name="Barbian K."/>
            <person name="Babar A."/>
            <person name="Rosenke K."/>
        </authorList>
    </citation>
    <scope>NUCLEOTIDE SEQUENCE [LARGE SCALE GENOMIC DNA]</scope>
    <source>
        <strain evidence="2">CBS 101.48</strain>
    </source>
</reference>
<dbReference type="InParanoid" id="A0A168PDA9"/>